<evidence type="ECO:0000313" key="6">
    <source>
        <dbReference type="EMBL" id="GGY60837.1"/>
    </source>
</evidence>
<dbReference type="InterPro" id="IPR005119">
    <property type="entry name" value="LysR_subst-bd"/>
</dbReference>
<sequence length="309" mass="33589">MQQLPDMNLLPALDALLRAGSVAGAATEMRISPSAMSRTLGRLRRVVGDELLVPSGRGLTLTPRARELQPHVEAALTSALAALRPPPQLELATLRREFRIRVNESVAVIFGSALTGRVLREAPGVRLRMLPEGDEDPADLRDRIDLDVGQMGELPHDVRSESLGAYGYAAVARADGPYATERLTPERFAALPHITVTRRGRVRSVVDEKLAELGLERDVLATAPTYTAACFLALRSDALALVPHEFAVEAARVMPLAVLGIPLDLPANPYRQAWHIRVDADPAHRWLRGALAEIVADLARRPHLGCIPT</sequence>
<gene>
    <name evidence="6" type="ORF">GCM10010326_64770</name>
</gene>
<proteinExistence type="inferred from homology"/>
<evidence type="ECO:0000256" key="1">
    <source>
        <dbReference type="ARBA" id="ARBA00009437"/>
    </source>
</evidence>
<dbReference type="SUPFAM" id="SSF53850">
    <property type="entry name" value="Periplasmic binding protein-like II"/>
    <property type="match status" value="1"/>
</dbReference>
<keyword evidence="4" id="KW-0804">Transcription</keyword>
<dbReference type="Gene3D" id="1.10.10.10">
    <property type="entry name" value="Winged helix-like DNA-binding domain superfamily/Winged helix DNA-binding domain"/>
    <property type="match status" value="1"/>
</dbReference>
<evidence type="ECO:0000259" key="5">
    <source>
        <dbReference type="PROSITE" id="PS50931"/>
    </source>
</evidence>
<dbReference type="Gene3D" id="3.40.190.10">
    <property type="entry name" value="Periplasmic binding protein-like II"/>
    <property type="match status" value="2"/>
</dbReference>
<evidence type="ECO:0000313" key="7">
    <source>
        <dbReference type="Proteomes" id="UP000600946"/>
    </source>
</evidence>
<evidence type="ECO:0000256" key="4">
    <source>
        <dbReference type="ARBA" id="ARBA00023163"/>
    </source>
</evidence>
<evidence type="ECO:0000256" key="3">
    <source>
        <dbReference type="ARBA" id="ARBA00023125"/>
    </source>
</evidence>
<dbReference type="GeneID" id="96294373"/>
<dbReference type="PANTHER" id="PTHR30118:SF15">
    <property type="entry name" value="TRANSCRIPTIONAL REGULATORY PROTEIN"/>
    <property type="match status" value="1"/>
</dbReference>
<keyword evidence="2" id="KW-0805">Transcription regulation</keyword>
<dbReference type="InterPro" id="IPR050389">
    <property type="entry name" value="LysR-type_TF"/>
</dbReference>
<comment type="similarity">
    <text evidence="1">Belongs to the LysR transcriptional regulatory family.</text>
</comment>
<dbReference type="SUPFAM" id="SSF46785">
    <property type="entry name" value="Winged helix' DNA-binding domain"/>
    <property type="match status" value="1"/>
</dbReference>
<protein>
    <submittedName>
        <fullName evidence="6">LysR family transcriptional regulator</fullName>
    </submittedName>
</protein>
<dbReference type="InterPro" id="IPR000847">
    <property type="entry name" value="LysR_HTH_N"/>
</dbReference>
<dbReference type="Pfam" id="PF03466">
    <property type="entry name" value="LysR_substrate"/>
    <property type="match status" value="1"/>
</dbReference>
<dbReference type="Pfam" id="PF00126">
    <property type="entry name" value="HTH_1"/>
    <property type="match status" value="1"/>
</dbReference>
<dbReference type="RefSeq" id="WP_190028946.1">
    <property type="nucleotide sequence ID" value="NZ_BMUU01000014.1"/>
</dbReference>
<dbReference type="Proteomes" id="UP000600946">
    <property type="component" value="Unassembled WGS sequence"/>
</dbReference>
<dbReference type="InterPro" id="IPR036388">
    <property type="entry name" value="WH-like_DNA-bd_sf"/>
</dbReference>
<accession>A0ABQ3ANN4</accession>
<dbReference type="EMBL" id="BMUU01000014">
    <property type="protein sequence ID" value="GGY60837.1"/>
    <property type="molecule type" value="Genomic_DNA"/>
</dbReference>
<keyword evidence="3" id="KW-0238">DNA-binding</keyword>
<name>A0ABQ3ANN4_9ACTN</name>
<dbReference type="InterPro" id="IPR036390">
    <property type="entry name" value="WH_DNA-bd_sf"/>
</dbReference>
<feature type="domain" description="HTH lysR-type" evidence="5">
    <location>
        <begin position="5"/>
        <end position="62"/>
    </location>
</feature>
<keyword evidence="7" id="KW-1185">Reference proteome</keyword>
<dbReference type="PANTHER" id="PTHR30118">
    <property type="entry name" value="HTH-TYPE TRANSCRIPTIONAL REGULATOR LEUO-RELATED"/>
    <property type="match status" value="1"/>
</dbReference>
<comment type="caution">
    <text evidence="6">The sequence shown here is derived from an EMBL/GenBank/DDBJ whole genome shotgun (WGS) entry which is preliminary data.</text>
</comment>
<evidence type="ECO:0000256" key="2">
    <source>
        <dbReference type="ARBA" id="ARBA00023015"/>
    </source>
</evidence>
<organism evidence="6 7">
    <name type="scientific">Streptomyces xanthochromogenes</name>
    <dbReference type="NCBI Taxonomy" id="67384"/>
    <lineage>
        <taxon>Bacteria</taxon>
        <taxon>Bacillati</taxon>
        <taxon>Actinomycetota</taxon>
        <taxon>Actinomycetes</taxon>
        <taxon>Kitasatosporales</taxon>
        <taxon>Streptomycetaceae</taxon>
        <taxon>Streptomyces</taxon>
    </lineage>
</organism>
<reference evidence="7" key="1">
    <citation type="journal article" date="2019" name="Int. J. Syst. Evol. Microbiol.">
        <title>The Global Catalogue of Microorganisms (GCM) 10K type strain sequencing project: providing services to taxonomists for standard genome sequencing and annotation.</title>
        <authorList>
            <consortium name="The Broad Institute Genomics Platform"/>
            <consortium name="The Broad Institute Genome Sequencing Center for Infectious Disease"/>
            <person name="Wu L."/>
            <person name="Ma J."/>
        </authorList>
    </citation>
    <scope>NUCLEOTIDE SEQUENCE [LARGE SCALE GENOMIC DNA]</scope>
    <source>
        <strain evidence="7">JCM 4594</strain>
    </source>
</reference>
<dbReference type="PROSITE" id="PS50931">
    <property type="entry name" value="HTH_LYSR"/>
    <property type="match status" value="1"/>
</dbReference>